<dbReference type="EMBL" id="JAYGHX010000002">
    <property type="protein sequence ID" value="MEA5390520.1"/>
    <property type="molecule type" value="Genomic_DNA"/>
</dbReference>
<keyword evidence="3" id="KW-1185">Reference proteome</keyword>
<evidence type="ECO:0000256" key="1">
    <source>
        <dbReference type="SAM" id="MobiDB-lite"/>
    </source>
</evidence>
<sequence length="151" mass="15422">MGNTLAGPIQSLLGALLGTLLAGLLPCSGRASDAAERPRAPQAPVQYFQSDPLACQPDAIRAAYKAHLQPFADQSPAVLAKLRRVQDDMTLASLKRCVQKGLLTRPQASVLFRELGLTLPGTVIPVTSGPAPGAAQPAPSAAPATAPAAAP</sequence>
<protein>
    <submittedName>
        <fullName evidence="2">Uncharacterized protein</fullName>
    </submittedName>
</protein>
<organism evidence="2 3">
    <name type="scientific">Cyanobium gracile UHCC 0139</name>
    <dbReference type="NCBI Taxonomy" id="3110308"/>
    <lineage>
        <taxon>Bacteria</taxon>
        <taxon>Bacillati</taxon>
        <taxon>Cyanobacteriota</taxon>
        <taxon>Cyanophyceae</taxon>
        <taxon>Synechococcales</taxon>
        <taxon>Prochlorococcaceae</taxon>
        <taxon>Cyanobium</taxon>
    </lineage>
</organism>
<comment type="caution">
    <text evidence="2">The sequence shown here is derived from an EMBL/GenBank/DDBJ whole genome shotgun (WGS) entry which is preliminary data.</text>
</comment>
<feature type="region of interest" description="Disordered" evidence="1">
    <location>
        <begin position="128"/>
        <end position="151"/>
    </location>
</feature>
<dbReference type="Proteomes" id="UP001304461">
    <property type="component" value="Unassembled WGS sequence"/>
</dbReference>
<name>A0ABU5RRZ1_9CYAN</name>
<evidence type="ECO:0000313" key="3">
    <source>
        <dbReference type="Proteomes" id="UP001304461"/>
    </source>
</evidence>
<evidence type="ECO:0000313" key="2">
    <source>
        <dbReference type="EMBL" id="MEA5390520.1"/>
    </source>
</evidence>
<dbReference type="RefSeq" id="WP_323304615.1">
    <property type="nucleotide sequence ID" value="NZ_JAYGHX010000002.1"/>
</dbReference>
<reference evidence="2 3" key="1">
    <citation type="submission" date="2023-12" db="EMBL/GenBank/DDBJ databases">
        <title>Baltic Sea Cyanobacteria.</title>
        <authorList>
            <person name="Delbaje E."/>
            <person name="Fewer D.P."/>
            <person name="Shishido T.K."/>
        </authorList>
    </citation>
    <scope>NUCLEOTIDE SEQUENCE [LARGE SCALE GENOMIC DNA]</scope>
    <source>
        <strain evidence="2 3">UHCC 0139</strain>
    </source>
</reference>
<gene>
    <name evidence="2" type="ORF">VB738_04505</name>
</gene>
<proteinExistence type="predicted"/>
<accession>A0ABU5RRZ1</accession>